<feature type="domain" description="Kazal-like" evidence="2">
    <location>
        <begin position="96"/>
        <end position="149"/>
    </location>
</feature>
<dbReference type="KEGG" id="dpl:KGM_212265"/>
<dbReference type="STRING" id="278856.A0A212F4C1"/>
<feature type="chain" id="PRO_5012690835" evidence="1">
    <location>
        <begin position="20"/>
        <end position="545"/>
    </location>
</feature>
<dbReference type="PANTHER" id="PTHR21179:SF1">
    <property type="entry name" value="KAZ1-TYPE SERINE PROTEASE INHIBITOR-LIKE PROTEIN TYPE EPSILON-RELATED"/>
    <property type="match status" value="1"/>
</dbReference>
<dbReference type="CDD" id="cd00104">
    <property type="entry name" value="KAZAL_FS"/>
    <property type="match status" value="3"/>
</dbReference>
<keyword evidence="1" id="KW-0732">Signal</keyword>
<feature type="domain" description="Kazal-like" evidence="2">
    <location>
        <begin position="163"/>
        <end position="216"/>
    </location>
</feature>
<dbReference type="AlphaFoldDB" id="A0A212F4C1"/>
<dbReference type="InterPro" id="IPR038606">
    <property type="entry name" value="To_sf"/>
</dbReference>
<dbReference type="InterPro" id="IPR002350">
    <property type="entry name" value="Kazal_dom"/>
</dbReference>
<dbReference type="InterPro" id="IPR036058">
    <property type="entry name" value="Kazal_dom_sf"/>
</dbReference>
<dbReference type="SUPFAM" id="SSF100895">
    <property type="entry name" value="Kazal-type serine protease inhibitors"/>
    <property type="match status" value="3"/>
</dbReference>
<dbReference type="InParanoid" id="A0A212F4C1"/>
<gene>
    <name evidence="3" type="ORF">KGM_212265</name>
</gene>
<protein>
    <submittedName>
        <fullName evidence="3">DUF233 protein</fullName>
    </submittedName>
</protein>
<dbReference type="Gene3D" id="3.15.10.30">
    <property type="entry name" value="Haemolymph juvenile hormone binding protein"/>
    <property type="match status" value="1"/>
</dbReference>
<feature type="domain" description="Kazal-like" evidence="2">
    <location>
        <begin position="238"/>
        <end position="291"/>
    </location>
</feature>
<dbReference type="PROSITE" id="PS51465">
    <property type="entry name" value="KAZAL_2"/>
    <property type="match status" value="3"/>
</dbReference>
<dbReference type="Pfam" id="PF07648">
    <property type="entry name" value="Kazal_2"/>
    <property type="match status" value="2"/>
</dbReference>
<keyword evidence="4" id="KW-1185">Reference proteome</keyword>
<feature type="signal peptide" evidence="1">
    <location>
        <begin position="1"/>
        <end position="19"/>
    </location>
</feature>
<organism evidence="3 4">
    <name type="scientific">Danaus plexippus plexippus</name>
    <dbReference type="NCBI Taxonomy" id="278856"/>
    <lineage>
        <taxon>Eukaryota</taxon>
        <taxon>Metazoa</taxon>
        <taxon>Ecdysozoa</taxon>
        <taxon>Arthropoda</taxon>
        <taxon>Hexapoda</taxon>
        <taxon>Insecta</taxon>
        <taxon>Pterygota</taxon>
        <taxon>Neoptera</taxon>
        <taxon>Endopterygota</taxon>
        <taxon>Lepidoptera</taxon>
        <taxon>Glossata</taxon>
        <taxon>Ditrysia</taxon>
        <taxon>Papilionoidea</taxon>
        <taxon>Nymphalidae</taxon>
        <taxon>Danainae</taxon>
        <taxon>Danaini</taxon>
        <taxon>Danaina</taxon>
        <taxon>Danaus</taxon>
        <taxon>Danaus</taxon>
    </lineage>
</organism>
<dbReference type="Pfam" id="PF06585">
    <property type="entry name" value="JHBP"/>
    <property type="match status" value="1"/>
</dbReference>
<comment type="caution">
    <text evidence="3">The sequence shown here is derived from an EMBL/GenBank/DDBJ whole genome shotgun (WGS) entry which is preliminary data.</text>
</comment>
<dbReference type="PANTHER" id="PTHR21179">
    <property type="entry name" value="SERINE-TYPE ENDOPEPTIDASE INHIBITOR"/>
    <property type="match status" value="1"/>
</dbReference>
<dbReference type="Gene3D" id="3.30.60.30">
    <property type="match status" value="3"/>
</dbReference>
<name>A0A212F4C1_DANPL</name>
<dbReference type="EMBL" id="AGBW02010413">
    <property type="protein sequence ID" value="OWR48563.1"/>
    <property type="molecule type" value="Genomic_DNA"/>
</dbReference>
<proteinExistence type="predicted"/>
<dbReference type="Pfam" id="PF00050">
    <property type="entry name" value="Kazal_1"/>
    <property type="match status" value="1"/>
</dbReference>
<dbReference type="Proteomes" id="UP000007151">
    <property type="component" value="Unassembled WGS sequence"/>
</dbReference>
<evidence type="ECO:0000313" key="4">
    <source>
        <dbReference type="Proteomes" id="UP000007151"/>
    </source>
</evidence>
<evidence type="ECO:0000313" key="3">
    <source>
        <dbReference type="EMBL" id="OWR48563.1"/>
    </source>
</evidence>
<reference evidence="3 4" key="1">
    <citation type="journal article" date="2011" name="Cell">
        <title>The monarch butterfly genome yields insights into long-distance migration.</title>
        <authorList>
            <person name="Zhan S."/>
            <person name="Merlin C."/>
            <person name="Boore J.L."/>
            <person name="Reppert S.M."/>
        </authorList>
    </citation>
    <scope>NUCLEOTIDE SEQUENCE [LARGE SCALE GENOMIC DNA]</scope>
    <source>
        <strain evidence="3">F-2</strain>
    </source>
</reference>
<dbReference type="InterPro" id="IPR010562">
    <property type="entry name" value="Haemolymph_juvenile_hormone-bd"/>
</dbReference>
<sequence>MYKYKQVLLLLVYTQTVFCFNKYTSGLPNSISRELYSYEEPQNNNDRNLEQPSWIYKNHEKTNFNYEPQNDYNDRIIFPDDNEHFDKRKQGNPELERFIRKCRRLCPLKNNYNPVCGTDDVTYYNLDYLKCVRDCGENVALKYLSACNEQGTTSSTLPPTTASSNTHTCMSLCPTTSEYNPVCGTDNITYNNIGKLYCAQACGIEVQLQRHMPCPKKDPLEDRYSTSDSPITTTTLDSRYFRSCLDSCITTSEYNPICASNGKTYYNRGKYQCAKGCGLDISVRSIGACHQFSVPDKIPSATTTSPDISSTAYIDKDLLEQIFSKEDPNGFKTPCKETSPECLKSSLQALIPEFVNGVPELGIGSLDPYKIDDVKLELPGGIKIDFKEGYSKGLRKCTVDFVRPIGDKYEVVFHCNLIVKGKYRSSGKLLMFPIDGQGNSTIICKNLKTRFTFRLTTIKKGNEEYVQMKDIDVQHTYEGRIVYHMTDLFKGNAEISKMVLDFMNQNWKLVAKEFGGPIIDYGTTAILNNVKKVLDEVPVNQLLEK</sequence>
<dbReference type="SMART" id="SM00280">
    <property type="entry name" value="KAZAL"/>
    <property type="match status" value="3"/>
</dbReference>
<dbReference type="GO" id="GO:0004867">
    <property type="term" value="F:serine-type endopeptidase inhibitor activity"/>
    <property type="evidence" value="ECO:0007669"/>
    <property type="project" value="InterPro"/>
</dbReference>
<dbReference type="SMART" id="SM00700">
    <property type="entry name" value="JHBP"/>
    <property type="match status" value="1"/>
</dbReference>
<dbReference type="eggNOG" id="ENOG502T7AX">
    <property type="taxonomic scope" value="Eukaryota"/>
</dbReference>
<accession>A0A212F4C1</accession>
<evidence type="ECO:0000259" key="2">
    <source>
        <dbReference type="PROSITE" id="PS51465"/>
    </source>
</evidence>
<dbReference type="InterPro" id="IPR039932">
    <property type="entry name" value="Spink4-like"/>
</dbReference>
<evidence type="ECO:0000256" key="1">
    <source>
        <dbReference type="SAM" id="SignalP"/>
    </source>
</evidence>